<comment type="caution">
    <text evidence="2">The sequence shown here is derived from an EMBL/GenBank/DDBJ whole genome shotgun (WGS) entry which is preliminary data.</text>
</comment>
<feature type="region of interest" description="Disordered" evidence="1">
    <location>
        <begin position="86"/>
        <end position="106"/>
    </location>
</feature>
<organism evidence="2 3">
    <name type="scientific">Ancylobacter novellus</name>
    <name type="common">Thiobacillus novellus</name>
    <dbReference type="NCBI Taxonomy" id="921"/>
    <lineage>
        <taxon>Bacteria</taxon>
        <taxon>Pseudomonadati</taxon>
        <taxon>Pseudomonadota</taxon>
        <taxon>Alphaproteobacteria</taxon>
        <taxon>Hyphomicrobiales</taxon>
        <taxon>Xanthobacteraceae</taxon>
        <taxon>Ancylobacter</taxon>
    </lineage>
</organism>
<evidence type="ECO:0000313" key="3">
    <source>
        <dbReference type="Proteomes" id="UP000248887"/>
    </source>
</evidence>
<gene>
    <name evidence="2" type="ORF">DI549_14705</name>
</gene>
<sequence>MLKLQRRHDVGFAAYHVRSGGFMVGGIQHQDHAPAKSWVWTIGTVNLSADGRGPAHGSGGDREEAMAMLATRWRLWLSLAGLGEIEGDATPRDPPPLALDPRDGGPSEDYTVASNGVALGLVGRAFGVDTSQWYWTSSAVYDCERGGSRRGGGLTRDAAHAGFTEAWLAWLALAALQGAPIEAVSAET</sequence>
<evidence type="ECO:0000256" key="1">
    <source>
        <dbReference type="SAM" id="MobiDB-lite"/>
    </source>
</evidence>
<dbReference type="AlphaFoldDB" id="A0A2W5SEK8"/>
<protein>
    <submittedName>
        <fullName evidence="2">Uncharacterized protein</fullName>
    </submittedName>
</protein>
<accession>A0A2W5SEK8</accession>
<reference evidence="2 3" key="1">
    <citation type="submission" date="2017-08" db="EMBL/GenBank/DDBJ databases">
        <title>Infants hospitalized years apart are colonized by the same room-sourced microbial strains.</title>
        <authorList>
            <person name="Brooks B."/>
            <person name="Olm M.R."/>
            <person name="Firek B.A."/>
            <person name="Baker R."/>
            <person name="Thomas B.C."/>
            <person name="Morowitz M.J."/>
            <person name="Banfield J.F."/>
        </authorList>
    </citation>
    <scope>NUCLEOTIDE SEQUENCE [LARGE SCALE GENOMIC DNA]</scope>
    <source>
        <strain evidence="2">S2_005_001_R2_27</strain>
    </source>
</reference>
<dbReference type="EMBL" id="QFQD01000049">
    <property type="protein sequence ID" value="PZQ81257.1"/>
    <property type="molecule type" value="Genomic_DNA"/>
</dbReference>
<evidence type="ECO:0000313" key="2">
    <source>
        <dbReference type="EMBL" id="PZQ81257.1"/>
    </source>
</evidence>
<name>A0A2W5SEK8_ANCNO</name>
<dbReference type="Proteomes" id="UP000248887">
    <property type="component" value="Unassembled WGS sequence"/>
</dbReference>
<proteinExistence type="predicted"/>